<dbReference type="EMBL" id="LAVV01008106">
    <property type="protein sequence ID" value="KNZ53755.1"/>
    <property type="molecule type" value="Genomic_DNA"/>
</dbReference>
<evidence type="ECO:0000313" key="2">
    <source>
        <dbReference type="Proteomes" id="UP000037035"/>
    </source>
</evidence>
<reference evidence="1 2" key="1">
    <citation type="submission" date="2015-08" db="EMBL/GenBank/DDBJ databases">
        <title>Next Generation Sequencing and Analysis of the Genome of Puccinia sorghi L Schw, the Causal Agent of Maize Common Rust.</title>
        <authorList>
            <person name="Rochi L."/>
            <person name="Burguener G."/>
            <person name="Darino M."/>
            <person name="Turjanski A."/>
            <person name="Kreff E."/>
            <person name="Dieguez M.J."/>
            <person name="Sacco F."/>
        </authorList>
    </citation>
    <scope>NUCLEOTIDE SEQUENCE [LARGE SCALE GENOMIC DNA]</scope>
    <source>
        <strain evidence="1 2">RO10H11247</strain>
    </source>
</reference>
<name>A0A0L6V0T2_9BASI</name>
<evidence type="ECO:0000313" key="1">
    <source>
        <dbReference type="EMBL" id="KNZ53755.1"/>
    </source>
</evidence>
<sequence>MMKNTQDLKIKTTPTIHKIHLQDRLRLLKQQTLGNQQTKNQEIGETTMDKINPTILKATIEAIPVLTEETFSSWQTCITVLCKLGGVKNQMLEGNPSLDKDDNTTLCSISFSKLSKSIQKPEYM</sequence>
<comment type="caution">
    <text evidence="1">The sequence shown here is derived from an EMBL/GenBank/DDBJ whole genome shotgun (WGS) entry which is preliminary data.</text>
</comment>
<dbReference type="Proteomes" id="UP000037035">
    <property type="component" value="Unassembled WGS sequence"/>
</dbReference>
<organism evidence="1 2">
    <name type="scientific">Puccinia sorghi</name>
    <dbReference type="NCBI Taxonomy" id="27349"/>
    <lineage>
        <taxon>Eukaryota</taxon>
        <taxon>Fungi</taxon>
        <taxon>Dikarya</taxon>
        <taxon>Basidiomycota</taxon>
        <taxon>Pucciniomycotina</taxon>
        <taxon>Pucciniomycetes</taxon>
        <taxon>Pucciniales</taxon>
        <taxon>Pucciniaceae</taxon>
        <taxon>Puccinia</taxon>
    </lineage>
</organism>
<gene>
    <name evidence="1" type="ORF">VP01_3143g5</name>
</gene>
<proteinExistence type="predicted"/>
<dbReference type="AlphaFoldDB" id="A0A0L6V0T2"/>
<keyword evidence="2" id="KW-1185">Reference proteome</keyword>
<dbReference type="VEuPathDB" id="FungiDB:VP01_3143g5"/>
<accession>A0A0L6V0T2</accession>
<protein>
    <submittedName>
        <fullName evidence="1">Uncharacterized protein</fullName>
    </submittedName>
</protein>